<keyword evidence="4" id="KW-1185">Reference proteome</keyword>
<feature type="compositionally biased region" description="Polar residues" evidence="1">
    <location>
        <begin position="378"/>
        <end position="395"/>
    </location>
</feature>
<feature type="compositionally biased region" description="Low complexity" evidence="1">
    <location>
        <begin position="455"/>
        <end position="481"/>
    </location>
</feature>
<feature type="compositionally biased region" description="Basic residues" evidence="1">
    <location>
        <begin position="445"/>
        <end position="454"/>
    </location>
</feature>
<dbReference type="PROSITE" id="PS50250">
    <property type="entry name" value="PCI"/>
    <property type="match status" value="1"/>
</dbReference>
<dbReference type="Gene3D" id="1.25.40.990">
    <property type="match status" value="1"/>
</dbReference>
<dbReference type="Proteomes" id="UP001620626">
    <property type="component" value="Unassembled WGS sequence"/>
</dbReference>
<evidence type="ECO:0000313" key="3">
    <source>
        <dbReference type="EMBL" id="KAL3095610.1"/>
    </source>
</evidence>
<reference evidence="3 4" key="1">
    <citation type="submission" date="2024-10" db="EMBL/GenBank/DDBJ databases">
        <authorList>
            <person name="Kim D."/>
        </authorList>
    </citation>
    <scope>NUCLEOTIDE SEQUENCE [LARGE SCALE GENOMIC DNA]</scope>
    <source>
        <strain evidence="3">BH-2024</strain>
    </source>
</reference>
<dbReference type="PANTHER" id="PTHR12436">
    <property type="entry name" value="80 KDA MCM3-ASSOCIATED PROTEIN"/>
    <property type="match status" value="1"/>
</dbReference>
<dbReference type="InterPro" id="IPR000717">
    <property type="entry name" value="PCI_dom"/>
</dbReference>
<feature type="compositionally biased region" description="Low complexity" evidence="1">
    <location>
        <begin position="329"/>
        <end position="342"/>
    </location>
</feature>
<dbReference type="Pfam" id="PF03399">
    <property type="entry name" value="SAC3_GANP"/>
    <property type="match status" value="1"/>
</dbReference>
<feature type="compositionally biased region" description="Low complexity" evidence="1">
    <location>
        <begin position="524"/>
        <end position="533"/>
    </location>
</feature>
<feature type="region of interest" description="Disordered" evidence="1">
    <location>
        <begin position="1"/>
        <end position="40"/>
    </location>
</feature>
<feature type="compositionally biased region" description="Basic and acidic residues" evidence="1">
    <location>
        <begin position="8"/>
        <end position="17"/>
    </location>
</feature>
<feature type="compositionally biased region" description="Basic and acidic residues" evidence="1">
    <location>
        <begin position="503"/>
        <end position="521"/>
    </location>
</feature>
<comment type="caution">
    <text evidence="3">The sequence shown here is derived from an EMBL/GenBank/DDBJ whole genome shotgun (WGS) entry which is preliminary data.</text>
</comment>
<evidence type="ECO:0000256" key="1">
    <source>
        <dbReference type="SAM" id="MobiDB-lite"/>
    </source>
</evidence>
<protein>
    <recommendedName>
        <fullName evidence="2">PCI domain-containing protein</fullName>
    </recommendedName>
</protein>
<dbReference type="InterPro" id="IPR005062">
    <property type="entry name" value="SAC3/GANP/THP3_conserved"/>
</dbReference>
<dbReference type="AlphaFoldDB" id="A0ABD2JY93"/>
<sequence length="813" mass="92721">MADSWQTETKDSDEGGDRANSAYENEPGDENWRHSAAYQAQSTEELALPDDLSAIPVPTEQEMNPAWLKAQEALRSIGGKPDQHQQHHEQPHQFEGGSYEAAAALYGWPPTMGSSFNSYYHQQQQHMAYQEQQYQQPQHQQYRPQRPQYRQQFRPKLTGGGAYNSNGRPVPLAQVSVPGLHQSASPRFTKPTRFPSAQQQPLHSEAATQSQKFLGEAAGKRQYPVSLKDYIERAYRACEGEEEREKLENYLRQRVEPLLKSGAICAVNWAKEPLPHELNFQLKTGWIPANLVKQQFQQKLAEKDGGGFTAKHGPASPDRWDRGGGGGKSPSSSQQWSSPAKSKIGSPFAGDDRFGGGFQQNMSPMLSSASSLEQRSSYGGSTVFPMSSLSSTSTLKRGDNVRWEWTSAATGQLQPQRQQQHFVDKYEQKSPSYSPPRQKTTLSKKEKKKLKKQQQKLQKQQQMENNSTTSSSGPFPSFTPLSGGGFNTPFQKQQPPHWQIDVPNERKLERARRFADDEQRTQRSRPMPSSRRQPFSKFSADAMQSMFLGGDGELVVNPNFASLNIVGTCTDIEKSFFRLTAAPDPSQIRPQNVLKVALENVKEKYKQNNDYRYASDQLKSIRQDLMIQNIRNTFTVLVYETNARVALENRDREEFNQCQNQLKQLYKQVSSGCPNRWEFTSYRLLYYIYMRETLDVAYLLDELVPEAIADECMSFALMVWDAWSMDNYIKLFRLYSKAPKMTGYVMDMFIDRERAEFLITVLKAFRPDVSVAVLLNWLQFDTEKALTDFLVQRGIEVEEGGTLDCRKYANHKF</sequence>
<name>A0ABD2JY93_9BILA</name>
<dbReference type="InterPro" id="IPR045107">
    <property type="entry name" value="SAC3/GANP/THP3"/>
</dbReference>
<evidence type="ECO:0000313" key="4">
    <source>
        <dbReference type="Proteomes" id="UP001620626"/>
    </source>
</evidence>
<dbReference type="EMBL" id="JBICBT010000879">
    <property type="protein sequence ID" value="KAL3095610.1"/>
    <property type="molecule type" value="Genomic_DNA"/>
</dbReference>
<feature type="compositionally biased region" description="Polar residues" evidence="1">
    <location>
        <begin position="195"/>
        <end position="208"/>
    </location>
</feature>
<gene>
    <name evidence="3" type="ORF">niasHT_024436</name>
</gene>
<accession>A0ABD2JY93</accession>
<feature type="region of interest" description="Disordered" evidence="1">
    <location>
        <begin position="304"/>
        <end position="396"/>
    </location>
</feature>
<proteinExistence type="predicted"/>
<evidence type="ECO:0000259" key="2">
    <source>
        <dbReference type="PROSITE" id="PS50250"/>
    </source>
</evidence>
<feature type="compositionally biased region" description="Polar residues" evidence="1">
    <location>
        <begin position="408"/>
        <end position="421"/>
    </location>
</feature>
<feature type="region of interest" description="Disordered" evidence="1">
    <location>
        <begin position="408"/>
        <end position="535"/>
    </location>
</feature>
<feature type="region of interest" description="Disordered" evidence="1">
    <location>
        <begin position="182"/>
        <end position="208"/>
    </location>
</feature>
<feature type="domain" description="PCI" evidence="2">
    <location>
        <begin position="651"/>
        <end position="813"/>
    </location>
</feature>
<dbReference type="PANTHER" id="PTHR12436:SF4">
    <property type="entry name" value="LEUKOCYTE RECEPTOR CLUSTER MEMBER 8"/>
    <property type="match status" value="1"/>
</dbReference>
<feature type="compositionally biased region" description="Low complexity" evidence="1">
    <location>
        <begin position="367"/>
        <end position="377"/>
    </location>
</feature>
<organism evidence="3 4">
    <name type="scientific">Heterodera trifolii</name>
    <dbReference type="NCBI Taxonomy" id="157864"/>
    <lineage>
        <taxon>Eukaryota</taxon>
        <taxon>Metazoa</taxon>
        <taxon>Ecdysozoa</taxon>
        <taxon>Nematoda</taxon>
        <taxon>Chromadorea</taxon>
        <taxon>Rhabditida</taxon>
        <taxon>Tylenchina</taxon>
        <taxon>Tylenchomorpha</taxon>
        <taxon>Tylenchoidea</taxon>
        <taxon>Heteroderidae</taxon>
        <taxon>Heteroderinae</taxon>
        <taxon>Heterodera</taxon>
    </lineage>
</organism>